<protein>
    <submittedName>
        <fullName evidence="2">Uncharacterized protein</fullName>
    </submittedName>
</protein>
<dbReference type="Proteomes" id="UP001596380">
    <property type="component" value="Unassembled WGS sequence"/>
</dbReference>
<gene>
    <name evidence="2" type="ORF">ACFQKB_19110</name>
</gene>
<feature type="region of interest" description="Disordered" evidence="1">
    <location>
        <begin position="53"/>
        <end position="79"/>
    </location>
</feature>
<evidence type="ECO:0000313" key="3">
    <source>
        <dbReference type="Proteomes" id="UP001596380"/>
    </source>
</evidence>
<proteinExistence type="predicted"/>
<accession>A0ABW2CMK5</accession>
<reference evidence="3" key="1">
    <citation type="journal article" date="2019" name="Int. J. Syst. Evol. Microbiol.">
        <title>The Global Catalogue of Microorganisms (GCM) 10K type strain sequencing project: providing services to taxonomists for standard genome sequencing and annotation.</title>
        <authorList>
            <consortium name="The Broad Institute Genomics Platform"/>
            <consortium name="The Broad Institute Genome Sequencing Center for Infectious Disease"/>
            <person name="Wu L."/>
            <person name="Ma J."/>
        </authorList>
    </citation>
    <scope>NUCLEOTIDE SEQUENCE [LARGE SCALE GENOMIC DNA]</scope>
    <source>
        <strain evidence="3">JCM 3369</strain>
    </source>
</reference>
<evidence type="ECO:0000313" key="2">
    <source>
        <dbReference type="EMBL" id="MFC6881871.1"/>
    </source>
</evidence>
<evidence type="ECO:0000256" key="1">
    <source>
        <dbReference type="SAM" id="MobiDB-lite"/>
    </source>
</evidence>
<keyword evidence="3" id="KW-1185">Reference proteome</keyword>
<feature type="compositionally biased region" description="Low complexity" evidence="1">
    <location>
        <begin position="56"/>
        <end position="78"/>
    </location>
</feature>
<name>A0ABW2CMK5_9ACTN</name>
<sequence>MPLTPRMRFAFLHRIEGAHARAKRPALARAMAVGPCLALIACAAVGCGGGQDEVRSASPSATTPASPSQSPSSSASPARGSLGLVVKNDCLADRPTWIPVRCDDDRAAAKVVGLGLVSNPTGVGSAFADCPADTDQVLNRPDGGSGYFCLRNLRPPHHARPGSGGGIVVVGDCLTKSSAGYVEVPCRGNGKRPKYKVVDITEAGKGSCPKGNGRVQLSPDRLGLKLYCAERL</sequence>
<dbReference type="EMBL" id="JBHSXS010000010">
    <property type="protein sequence ID" value="MFC6881871.1"/>
    <property type="molecule type" value="Genomic_DNA"/>
</dbReference>
<dbReference type="RefSeq" id="WP_160823547.1">
    <property type="nucleotide sequence ID" value="NZ_JBHSXS010000010.1"/>
</dbReference>
<comment type="caution">
    <text evidence="2">The sequence shown here is derived from an EMBL/GenBank/DDBJ whole genome shotgun (WGS) entry which is preliminary data.</text>
</comment>
<organism evidence="2 3">
    <name type="scientific">Actinomadura yumaensis</name>
    <dbReference type="NCBI Taxonomy" id="111807"/>
    <lineage>
        <taxon>Bacteria</taxon>
        <taxon>Bacillati</taxon>
        <taxon>Actinomycetota</taxon>
        <taxon>Actinomycetes</taxon>
        <taxon>Streptosporangiales</taxon>
        <taxon>Thermomonosporaceae</taxon>
        <taxon>Actinomadura</taxon>
    </lineage>
</organism>